<dbReference type="InterPro" id="IPR007035">
    <property type="entry name" value="Peptidase_M55"/>
</dbReference>
<protein>
    <submittedName>
        <fullName evidence="3">M55 family metallopeptidase</fullName>
    </submittedName>
</protein>
<feature type="binding site" evidence="2">
    <location>
        <position position="134"/>
    </location>
    <ligand>
        <name>Zn(2+)</name>
        <dbReference type="ChEBI" id="CHEBI:29105"/>
        <label>2</label>
    </ligand>
</feature>
<evidence type="ECO:0000256" key="2">
    <source>
        <dbReference type="PIRSR" id="PIRSR015853-2"/>
    </source>
</evidence>
<dbReference type="EMBL" id="WBZC01000027">
    <property type="protein sequence ID" value="KAB3534484.1"/>
    <property type="molecule type" value="Genomic_DNA"/>
</dbReference>
<evidence type="ECO:0000256" key="1">
    <source>
        <dbReference type="PIRSR" id="PIRSR015853-1"/>
    </source>
</evidence>
<keyword evidence="2" id="KW-0479">Metal-binding</keyword>
<feature type="binding site" evidence="2">
    <location>
        <position position="104"/>
    </location>
    <ligand>
        <name>Zn(2+)</name>
        <dbReference type="ChEBI" id="CHEBI:29105"/>
        <label>2</label>
    </ligand>
</feature>
<reference evidence="3 4" key="1">
    <citation type="submission" date="2019-10" db="EMBL/GenBank/DDBJ databases">
        <title>Alkaliphilus serpentinus sp. nov. and Alkaliphilus pronyensis sp. nov., two novel anaerobic alkaliphilic species isolated from the serpentinized-hosted hydrothermal field of the Prony Bay (New Caledonia).</title>
        <authorList>
            <person name="Postec A."/>
        </authorList>
    </citation>
    <scope>NUCLEOTIDE SEQUENCE [LARGE SCALE GENOMIC DNA]</scope>
    <source>
        <strain evidence="3 4">LacV</strain>
    </source>
</reference>
<keyword evidence="2" id="KW-0862">Zinc</keyword>
<gene>
    <name evidence="3" type="ORF">F8154_08715</name>
</gene>
<comment type="caution">
    <text evidence="3">The sequence shown here is derived from an EMBL/GenBank/DDBJ whole genome shotgun (WGS) entry which is preliminary data.</text>
</comment>
<keyword evidence="4" id="KW-1185">Reference proteome</keyword>
<dbReference type="GO" id="GO:0046872">
    <property type="term" value="F:metal ion binding"/>
    <property type="evidence" value="ECO:0007669"/>
    <property type="project" value="UniProtKB-KW"/>
</dbReference>
<name>A0A6I0F136_9FIRM</name>
<feature type="binding site" evidence="2">
    <location>
        <position position="8"/>
    </location>
    <ligand>
        <name>Zn(2+)</name>
        <dbReference type="ChEBI" id="CHEBI:29105"/>
        <label>2</label>
    </ligand>
</feature>
<evidence type="ECO:0000313" key="4">
    <source>
        <dbReference type="Proteomes" id="UP000432715"/>
    </source>
</evidence>
<dbReference type="Proteomes" id="UP000432715">
    <property type="component" value="Unassembled WGS sequence"/>
</dbReference>
<feature type="binding site" evidence="2">
    <location>
        <position position="8"/>
    </location>
    <ligand>
        <name>Zn(2+)</name>
        <dbReference type="ChEBI" id="CHEBI:29105"/>
        <label>1</label>
    </ligand>
</feature>
<dbReference type="Gene3D" id="3.40.50.10780">
    <property type="entry name" value="Dipeptide transport protein"/>
    <property type="match status" value="1"/>
</dbReference>
<dbReference type="InterPro" id="IPR036177">
    <property type="entry name" value="Peptidase_M55_sf"/>
</dbReference>
<accession>A0A6I0F136</accession>
<sequence>MKFYISADIEGVSGVVNKTHGSPSGHDYSRARKLMTEEVNAAIKALQNNGATKIVVNDSHGPMTNILLEDLNSAAELITGTPKRLGMMEGIDETFDAVLFIGYHSRMNTAGVLSHSYHGGVVNSIRINGREAGEFLLNSLVAGSYKVPVIMASGDNILSEEVKDINSDIETAVVKISRGRFAAQSLNPVIAHKKIQDSVNTALKAIKSIKPIIINGSIELEITLVNSGMAEIASIIPGVTLSSPSTITYRAKNIIEAYQVLRCTTLIANNTLL</sequence>
<dbReference type="Pfam" id="PF04951">
    <property type="entry name" value="Peptidase_M55"/>
    <property type="match status" value="1"/>
</dbReference>
<dbReference type="CDD" id="cd08663">
    <property type="entry name" value="DAP_dppA_1"/>
    <property type="match status" value="1"/>
</dbReference>
<dbReference type="SUPFAM" id="SSF63992">
    <property type="entry name" value="Dipeptide transport protein"/>
    <property type="match status" value="1"/>
</dbReference>
<feature type="binding site" evidence="2">
    <location>
        <position position="10"/>
    </location>
    <ligand>
        <name>Zn(2+)</name>
        <dbReference type="ChEBI" id="CHEBI:29105"/>
        <label>1</label>
    </ligand>
</feature>
<dbReference type="PIRSF" id="PIRSF015853">
    <property type="entry name" value="Pep_DppA"/>
    <property type="match status" value="1"/>
</dbReference>
<feature type="binding site" evidence="2">
    <location>
        <position position="60"/>
    </location>
    <ligand>
        <name>Zn(2+)</name>
        <dbReference type="ChEBI" id="CHEBI:29105"/>
        <label>2</label>
    </ligand>
</feature>
<dbReference type="Gene3D" id="3.30.1360.130">
    <property type="entry name" value="Dipeptide transport protein"/>
    <property type="match status" value="1"/>
</dbReference>
<dbReference type="RefSeq" id="WP_151861227.1">
    <property type="nucleotide sequence ID" value="NZ_WBZC01000027.1"/>
</dbReference>
<evidence type="ECO:0000313" key="3">
    <source>
        <dbReference type="EMBL" id="KAB3534484.1"/>
    </source>
</evidence>
<dbReference type="AlphaFoldDB" id="A0A6I0F136"/>
<dbReference type="InterPro" id="IPR027476">
    <property type="entry name" value="DppA_N"/>
</dbReference>
<proteinExistence type="predicted"/>
<feature type="active site" description="Nucleophile" evidence="1">
    <location>
        <position position="115"/>
    </location>
</feature>
<organism evidence="3 4">
    <name type="scientific">Alkaliphilus pronyensis</name>
    <dbReference type="NCBI Taxonomy" id="1482732"/>
    <lineage>
        <taxon>Bacteria</taxon>
        <taxon>Bacillati</taxon>
        <taxon>Bacillota</taxon>
        <taxon>Clostridia</taxon>
        <taxon>Peptostreptococcales</taxon>
        <taxon>Natronincolaceae</taxon>
        <taxon>Alkaliphilus</taxon>
    </lineage>
</organism>
<dbReference type="OrthoDB" id="9785420at2"/>